<organism evidence="4 5">
    <name type="scientific">Entamoeba invadens IP1</name>
    <dbReference type="NCBI Taxonomy" id="370355"/>
    <lineage>
        <taxon>Eukaryota</taxon>
        <taxon>Amoebozoa</taxon>
        <taxon>Evosea</taxon>
        <taxon>Archamoebae</taxon>
        <taxon>Mastigamoebida</taxon>
        <taxon>Entamoebidae</taxon>
        <taxon>Entamoeba</taxon>
    </lineage>
</organism>
<dbReference type="RefSeq" id="XP_004257782.1">
    <property type="nucleotide sequence ID" value="XM_004257734.1"/>
</dbReference>
<keyword evidence="3" id="KW-0653">Protein transport</keyword>
<keyword evidence="5" id="KW-1185">Reference proteome</keyword>
<dbReference type="SUPFAM" id="SSF48371">
    <property type="entry name" value="ARM repeat"/>
    <property type="match status" value="1"/>
</dbReference>
<keyword evidence="2" id="KW-0813">Transport</keyword>
<protein>
    <submittedName>
        <fullName evidence="4">Importin subunit alpha-2, putative</fullName>
    </submittedName>
</protein>
<dbReference type="Gene3D" id="1.25.10.10">
    <property type="entry name" value="Leucine-rich Repeat Variant"/>
    <property type="match status" value="1"/>
</dbReference>
<dbReference type="Proteomes" id="UP000014680">
    <property type="component" value="Unassembled WGS sequence"/>
</dbReference>
<gene>
    <name evidence="4" type="ORF">EIN_267170</name>
</gene>
<dbReference type="InterPro" id="IPR016024">
    <property type="entry name" value="ARM-type_fold"/>
</dbReference>
<sequence length="490" mass="55360">MSTLRWDSKTASKRSHLQTLDVLRRSRRSEFLSKRRIIETPKETRKQKVYPLTFEEEISSAIRRPIDELNDLVHAFKVSGCDDEKLFNVLMNTKAFLERDNNGSSILIRPSGLLNMVVVQILNTDETISSLSAEVLSIYVCCGTTHGQELIEENIVEVIVRKIVSPSVAVRRNLIHLLANLAGESSAIRDNLLSQQISSLILNLSQAYITNPDILNELGFLVTNLCNNAPYVKIEFITPLFPFIKMMLRSIVVSLCVDGIWSVDFLAQNPENIGTLCSNGFLDELISFLESARYECVVPAIVSISTFMTGDDNLLMLIQSKGVLDKITHLFKSDEIEKRQKENLFLFLVDFIRIPTQPVVSKVIVSFIPAAITAVLEETPQYQIRPAYLISEVVQKSEAQNLISILNLENIFDAFKGMLQIDDQGLMESVLEMVLYLLKFECYSERRYGIFDKFNEIDLASALEAISLGKLSTEMIRSLNTLQGICRTLE</sequence>
<dbReference type="AlphaFoldDB" id="A0A0A1U854"/>
<dbReference type="EMBL" id="KB206479">
    <property type="protein sequence ID" value="ELP91011.1"/>
    <property type="molecule type" value="Genomic_DNA"/>
</dbReference>
<dbReference type="InterPro" id="IPR011989">
    <property type="entry name" value="ARM-like"/>
</dbReference>
<proteinExistence type="inferred from homology"/>
<accession>A0A0A1U854</accession>
<evidence type="ECO:0000256" key="3">
    <source>
        <dbReference type="ARBA" id="ARBA00022927"/>
    </source>
</evidence>
<dbReference type="GO" id="GO:0015031">
    <property type="term" value="P:protein transport"/>
    <property type="evidence" value="ECO:0007669"/>
    <property type="project" value="UniProtKB-KW"/>
</dbReference>
<reference evidence="4 5" key="1">
    <citation type="submission" date="2012-10" db="EMBL/GenBank/DDBJ databases">
        <authorList>
            <person name="Zafar N."/>
            <person name="Inman J."/>
            <person name="Hall N."/>
            <person name="Lorenzi H."/>
            <person name="Caler E."/>
        </authorList>
    </citation>
    <scope>NUCLEOTIDE SEQUENCE [LARGE SCALE GENOMIC DNA]</scope>
    <source>
        <strain evidence="4 5">IP1</strain>
    </source>
</reference>
<dbReference type="OMA" id="HENRQIG"/>
<dbReference type="PANTHER" id="PTHR23316">
    <property type="entry name" value="IMPORTIN ALPHA"/>
    <property type="match status" value="1"/>
</dbReference>
<evidence type="ECO:0000256" key="1">
    <source>
        <dbReference type="ARBA" id="ARBA00010394"/>
    </source>
</evidence>
<dbReference type="GeneID" id="14890008"/>
<evidence type="ECO:0000313" key="4">
    <source>
        <dbReference type="EMBL" id="ELP91011.1"/>
    </source>
</evidence>
<evidence type="ECO:0000256" key="2">
    <source>
        <dbReference type="ARBA" id="ARBA00022448"/>
    </source>
</evidence>
<comment type="similarity">
    <text evidence="1">Belongs to the importin alpha family.</text>
</comment>
<dbReference type="VEuPathDB" id="AmoebaDB:EIN_267170"/>
<evidence type="ECO:0000313" key="5">
    <source>
        <dbReference type="Proteomes" id="UP000014680"/>
    </source>
</evidence>
<dbReference type="KEGG" id="eiv:EIN_267170"/>
<dbReference type="OrthoDB" id="29145at2759"/>
<name>A0A0A1U854_ENTIV</name>